<comment type="caution">
    <text evidence="2">The sequence shown here is derived from an EMBL/GenBank/DDBJ whole genome shotgun (WGS) entry which is preliminary data.</text>
</comment>
<evidence type="ECO:0000313" key="3">
    <source>
        <dbReference type="Proteomes" id="UP001066276"/>
    </source>
</evidence>
<feature type="region of interest" description="Disordered" evidence="1">
    <location>
        <begin position="41"/>
        <end position="67"/>
    </location>
</feature>
<evidence type="ECO:0000256" key="1">
    <source>
        <dbReference type="SAM" id="MobiDB-lite"/>
    </source>
</evidence>
<sequence>GLLVFHCANWGPPGDSGVRGGDTHPHHFLYRPLVGPAISGAPQGLKWPSGGRWGAKPANNKGGPATI</sequence>
<accession>A0AAV7T0Z3</accession>
<dbReference type="Proteomes" id="UP001066276">
    <property type="component" value="Chromosome 4_1"/>
</dbReference>
<evidence type="ECO:0000313" key="2">
    <source>
        <dbReference type="EMBL" id="KAJ1170082.1"/>
    </source>
</evidence>
<dbReference type="EMBL" id="JANPWB010000007">
    <property type="protein sequence ID" value="KAJ1170082.1"/>
    <property type="molecule type" value="Genomic_DNA"/>
</dbReference>
<dbReference type="AlphaFoldDB" id="A0AAV7T0Z3"/>
<keyword evidence="3" id="KW-1185">Reference proteome</keyword>
<feature type="non-terminal residue" evidence="2">
    <location>
        <position position="1"/>
    </location>
</feature>
<organism evidence="2 3">
    <name type="scientific">Pleurodeles waltl</name>
    <name type="common">Iberian ribbed newt</name>
    <dbReference type="NCBI Taxonomy" id="8319"/>
    <lineage>
        <taxon>Eukaryota</taxon>
        <taxon>Metazoa</taxon>
        <taxon>Chordata</taxon>
        <taxon>Craniata</taxon>
        <taxon>Vertebrata</taxon>
        <taxon>Euteleostomi</taxon>
        <taxon>Amphibia</taxon>
        <taxon>Batrachia</taxon>
        <taxon>Caudata</taxon>
        <taxon>Salamandroidea</taxon>
        <taxon>Salamandridae</taxon>
        <taxon>Pleurodelinae</taxon>
        <taxon>Pleurodeles</taxon>
    </lineage>
</organism>
<gene>
    <name evidence="2" type="ORF">NDU88_001963</name>
</gene>
<protein>
    <submittedName>
        <fullName evidence="2">Uncharacterized protein</fullName>
    </submittedName>
</protein>
<name>A0AAV7T0Z3_PLEWA</name>
<reference evidence="2" key="1">
    <citation type="journal article" date="2022" name="bioRxiv">
        <title>Sequencing and chromosome-scale assembly of the giantPleurodeles waltlgenome.</title>
        <authorList>
            <person name="Brown T."/>
            <person name="Elewa A."/>
            <person name="Iarovenko S."/>
            <person name="Subramanian E."/>
            <person name="Araus A.J."/>
            <person name="Petzold A."/>
            <person name="Susuki M."/>
            <person name="Suzuki K.-i.T."/>
            <person name="Hayashi T."/>
            <person name="Toyoda A."/>
            <person name="Oliveira C."/>
            <person name="Osipova E."/>
            <person name="Leigh N.D."/>
            <person name="Simon A."/>
            <person name="Yun M.H."/>
        </authorList>
    </citation>
    <scope>NUCLEOTIDE SEQUENCE</scope>
    <source>
        <strain evidence="2">20211129_DDA</strain>
        <tissue evidence="2">Liver</tissue>
    </source>
</reference>
<feature type="non-terminal residue" evidence="2">
    <location>
        <position position="67"/>
    </location>
</feature>
<proteinExistence type="predicted"/>